<name>A0A242WC10_BACTU</name>
<comment type="caution">
    <text evidence="5">The sequence shown here is derived from an EMBL/GenBank/DDBJ whole genome shotgun (WGS) entry which is preliminary data.</text>
</comment>
<protein>
    <submittedName>
        <fullName evidence="5">DNA mismatch repair protein MutT</fullName>
    </submittedName>
</protein>
<reference evidence="5 6" key="1">
    <citation type="submission" date="2016-10" db="EMBL/GenBank/DDBJ databases">
        <title>Comparative genomics of Bacillus thuringiensis reveals a path to pathogens against multiple invertebrate hosts.</title>
        <authorList>
            <person name="Zheng J."/>
            <person name="Gao Q."/>
            <person name="Liu H."/>
            <person name="Peng D."/>
            <person name="Ruan L."/>
            <person name="Sun M."/>
        </authorList>
    </citation>
    <scope>NUCLEOTIDE SEQUENCE [LARGE SCALE GENOMIC DNA]</scope>
    <source>
        <strain evidence="5">BGSC 4AC1</strain>
    </source>
</reference>
<evidence type="ECO:0000256" key="3">
    <source>
        <dbReference type="RuleBase" id="RU003476"/>
    </source>
</evidence>
<feature type="domain" description="Nudix hydrolase" evidence="4">
    <location>
        <begin position="16"/>
        <end position="149"/>
    </location>
</feature>
<evidence type="ECO:0000256" key="2">
    <source>
        <dbReference type="ARBA" id="ARBA00022801"/>
    </source>
</evidence>
<evidence type="ECO:0000256" key="1">
    <source>
        <dbReference type="ARBA" id="ARBA00001946"/>
    </source>
</evidence>
<dbReference type="PROSITE" id="PS00893">
    <property type="entry name" value="NUDIX_BOX"/>
    <property type="match status" value="1"/>
</dbReference>
<proteinExistence type="inferred from homology"/>
<dbReference type="InterPro" id="IPR015797">
    <property type="entry name" value="NUDIX_hydrolase-like_dom_sf"/>
</dbReference>
<accession>A0A242WC10</accession>
<keyword evidence="2 3" id="KW-0378">Hydrolase</keyword>
<dbReference type="AlphaFoldDB" id="A0A242WC10"/>
<dbReference type="SUPFAM" id="SSF55811">
    <property type="entry name" value="Nudix"/>
    <property type="match status" value="1"/>
</dbReference>
<dbReference type="GO" id="GO:0016787">
    <property type="term" value="F:hydrolase activity"/>
    <property type="evidence" value="ECO:0007669"/>
    <property type="project" value="UniProtKB-KW"/>
</dbReference>
<dbReference type="PANTHER" id="PTHR43046:SF2">
    <property type="entry name" value="8-OXO-DGTP DIPHOSPHATASE-RELATED"/>
    <property type="match status" value="1"/>
</dbReference>
<dbReference type="CDD" id="cd04677">
    <property type="entry name" value="NUDIX_Hydrolase"/>
    <property type="match status" value="1"/>
</dbReference>
<dbReference type="PRINTS" id="PR00502">
    <property type="entry name" value="NUDIXFAMILY"/>
</dbReference>
<evidence type="ECO:0000259" key="4">
    <source>
        <dbReference type="PROSITE" id="PS51462"/>
    </source>
</evidence>
<evidence type="ECO:0000313" key="6">
    <source>
        <dbReference type="Proteomes" id="UP000195152"/>
    </source>
</evidence>
<dbReference type="InterPro" id="IPR020476">
    <property type="entry name" value="Nudix_hydrolase"/>
</dbReference>
<evidence type="ECO:0000313" key="5">
    <source>
        <dbReference type="EMBL" id="OTW51611.1"/>
    </source>
</evidence>
<dbReference type="RefSeq" id="WP_000384563.1">
    <property type="nucleotide sequence ID" value="NZ_NFCF01000059.1"/>
</dbReference>
<dbReference type="PANTHER" id="PTHR43046">
    <property type="entry name" value="GDP-MANNOSE MANNOSYL HYDROLASE"/>
    <property type="match status" value="1"/>
</dbReference>
<organism evidence="5 6">
    <name type="scientific">Bacillus thuringiensis serovar mexicanensis</name>
    <dbReference type="NCBI Taxonomy" id="180868"/>
    <lineage>
        <taxon>Bacteria</taxon>
        <taxon>Bacillati</taxon>
        <taxon>Bacillota</taxon>
        <taxon>Bacilli</taxon>
        <taxon>Bacillales</taxon>
        <taxon>Bacillaceae</taxon>
        <taxon>Bacillus</taxon>
        <taxon>Bacillus cereus group</taxon>
    </lineage>
</organism>
<dbReference type="InterPro" id="IPR020084">
    <property type="entry name" value="NUDIX_hydrolase_CS"/>
</dbReference>
<comment type="cofactor">
    <cofactor evidence="1">
        <name>Mg(2+)</name>
        <dbReference type="ChEBI" id="CHEBI:18420"/>
    </cofactor>
</comment>
<gene>
    <name evidence="5" type="ORF">BK699_08525</name>
</gene>
<sequence length="155" mass="17940">MDYINYLRNMVGHEKVIMVSAGVIVFDRENRILLQKRTDNGYWGHPGGFMELGETIQDTARREVFEETGLELGKLEFFDIHSGPKYERTLSNGDQVSVFKVLFTCYEFEGELLESSSESLNNHFFSLENLPKKLVPQHKEIFKSLLSHKKPPNIK</sequence>
<comment type="similarity">
    <text evidence="3">Belongs to the Nudix hydrolase family.</text>
</comment>
<dbReference type="PROSITE" id="PS51462">
    <property type="entry name" value="NUDIX"/>
    <property type="match status" value="1"/>
</dbReference>
<dbReference type="Gene3D" id="3.90.79.10">
    <property type="entry name" value="Nucleoside Triphosphate Pyrophosphohydrolase"/>
    <property type="match status" value="1"/>
</dbReference>
<dbReference type="Proteomes" id="UP000195152">
    <property type="component" value="Unassembled WGS sequence"/>
</dbReference>
<dbReference type="EMBL" id="NFCF01000059">
    <property type="protein sequence ID" value="OTW51611.1"/>
    <property type="molecule type" value="Genomic_DNA"/>
</dbReference>
<dbReference type="Pfam" id="PF00293">
    <property type="entry name" value="NUDIX"/>
    <property type="match status" value="1"/>
</dbReference>
<dbReference type="InterPro" id="IPR000086">
    <property type="entry name" value="NUDIX_hydrolase_dom"/>
</dbReference>